<dbReference type="AlphaFoldDB" id="M7NJ54"/>
<dbReference type="InterPro" id="IPR019236">
    <property type="entry name" value="APP1_cat"/>
</dbReference>
<keyword evidence="3" id="KW-1185">Reference proteome</keyword>
<proteinExistence type="predicted"/>
<name>M7NJ54_9BACT</name>
<protein>
    <recommendedName>
        <fullName evidence="1">Phosphatidate phosphatase APP1 catalytic domain-containing protein</fullName>
    </recommendedName>
</protein>
<comment type="caution">
    <text evidence="2">The sequence shown here is derived from an EMBL/GenBank/DDBJ whole genome shotgun (WGS) entry which is preliminary data.</text>
</comment>
<evidence type="ECO:0000313" key="2">
    <source>
        <dbReference type="EMBL" id="EMR01785.1"/>
    </source>
</evidence>
<dbReference type="Pfam" id="PF09949">
    <property type="entry name" value="APP1_cat"/>
    <property type="match status" value="1"/>
</dbReference>
<dbReference type="GO" id="GO:0008195">
    <property type="term" value="F:phosphatidate phosphatase activity"/>
    <property type="evidence" value="ECO:0007669"/>
    <property type="project" value="InterPro"/>
</dbReference>
<evidence type="ECO:0000259" key="1">
    <source>
        <dbReference type="Pfam" id="PF09949"/>
    </source>
</evidence>
<sequence>MGDILLSGADNDMGVISDVDDTILISRATNTYRKLRLMLFNNAHTRLPFEGVAAFYRALHRGYHQERFTPIFFVSSSSWKLYDLLADFCHVQGIPKGPLLLRDSRLDRFKLMTSLHEGHKLSQVKTIMQMYPLKSFILIGDSGQKDPEIYREVVRRYPDRVKAIYIRDVSKPHRHEEIAAIARELKTLDGVEMLLVKNTVEAAEHAASHCWIEPEALPEIRGEQLKDQEAENLLEV</sequence>
<gene>
    <name evidence="2" type="ORF">ADICEAN_03076</name>
</gene>
<accession>M7NJ54</accession>
<reference evidence="2 3" key="1">
    <citation type="journal article" date="2013" name="Genome Announc.">
        <title>Draft Genome Sequence of Cesiribacter andamanensis Strain AMV16T, Isolated from a Soil Sample from a Mud Volcano in the Andaman Islands, India.</title>
        <authorList>
            <person name="Shivaji S."/>
            <person name="Ara S."/>
            <person name="Begum Z."/>
            <person name="Srinivas T.N."/>
            <person name="Singh A."/>
            <person name="Kumar Pinnaka A."/>
        </authorList>
    </citation>
    <scope>NUCLEOTIDE SEQUENCE [LARGE SCALE GENOMIC DNA]</scope>
    <source>
        <strain evidence="2 3">AMV16</strain>
    </source>
</reference>
<feature type="domain" description="Phosphatidate phosphatase APP1 catalytic" evidence="1">
    <location>
        <begin position="13"/>
        <end position="168"/>
    </location>
</feature>
<dbReference type="PANTHER" id="PTHR28208">
    <property type="entry name" value="PHOSPHATIDATE PHOSPHATASE APP1"/>
    <property type="match status" value="1"/>
</dbReference>
<organism evidence="2 3">
    <name type="scientific">Cesiribacter andamanensis AMV16</name>
    <dbReference type="NCBI Taxonomy" id="1279009"/>
    <lineage>
        <taxon>Bacteria</taxon>
        <taxon>Pseudomonadati</taxon>
        <taxon>Bacteroidota</taxon>
        <taxon>Cytophagia</taxon>
        <taxon>Cytophagales</taxon>
        <taxon>Cesiribacteraceae</taxon>
        <taxon>Cesiribacter</taxon>
    </lineage>
</organism>
<dbReference type="OrthoDB" id="9789875at2"/>
<dbReference type="PANTHER" id="PTHR28208:SF3">
    <property type="entry name" value="PHOSPHATIDATE PHOSPHATASE APP1"/>
    <property type="match status" value="1"/>
</dbReference>
<dbReference type="Proteomes" id="UP000011910">
    <property type="component" value="Unassembled WGS sequence"/>
</dbReference>
<dbReference type="RefSeq" id="WP_009196462.1">
    <property type="nucleotide sequence ID" value="NZ_AODQ01000090.1"/>
</dbReference>
<dbReference type="PATRIC" id="fig|1279009.4.peg.3123"/>
<evidence type="ECO:0000313" key="3">
    <source>
        <dbReference type="Proteomes" id="UP000011910"/>
    </source>
</evidence>
<dbReference type="InterPro" id="IPR052935">
    <property type="entry name" value="Mg2+_PAP"/>
</dbReference>
<dbReference type="eggNOG" id="COG4850">
    <property type="taxonomic scope" value="Bacteria"/>
</dbReference>
<dbReference type="STRING" id="1279009.ADICEAN_03076"/>
<dbReference type="EMBL" id="AODQ01000090">
    <property type="protein sequence ID" value="EMR01785.1"/>
    <property type="molecule type" value="Genomic_DNA"/>
</dbReference>